<feature type="signal peptide" evidence="1">
    <location>
        <begin position="1"/>
        <end position="15"/>
    </location>
</feature>
<comment type="caution">
    <text evidence="2">The sequence shown here is derived from an EMBL/GenBank/DDBJ whole genome shotgun (WGS) entry which is preliminary data.</text>
</comment>
<keyword evidence="3" id="KW-1185">Reference proteome</keyword>
<keyword evidence="2" id="KW-0808">Transferase</keyword>
<feature type="chain" id="PRO_5022842960" evidence="1">
    <location>
        <begin position="16"/>
        <end position="245"/>
    </location>
</feature>
<protein>
    <submittedName>
        <fullName evidence="2">RNA-directed DNA polymerase (Reversetranscriptase)-related family protein</fullName>
    </submittedName>
</protein>
<evidence type="ECO:0000256" key="1">
    <source>
        <dbReference type="SAM" id="SignalP"/>
    </source>
</evidence>
<dbReference type="EMBL" id="BKCP01006549">
    <property type="protein sequence ID" value="GER43298.1"/>
    <property type="molecule type" value="Genomic_DNA"/>
</dbReference>
<organism evidence="2 3">
    <name type="scientific">Striga asiatica</name>
    <name type="common">Asiatic witchweed</name>
    <name type="synonym">Buchnera asiatica</name>
    <dbReference type="NCBI Taxonomy" id="4170"/>
    <lineage>
        <taxon>Eukaryota</taxon>
        <taxon>Viridiplantae</taxon>
        <taxon>Streptophyta</taxon>
        <taxon>Embryophyta</taxon>
        <taxon>Tracheophyta</taxon>
        <taxon>Spermatophyta</taxon>
        <taxon>Magnoliopsida</taxon>
        <taxon>eudicotyledons</taxon>
        <taxon>Gunneridae</taxon>
        <taxon>Pentapetalae</taxon>
        <taxon>asterids</taxon>
        <taxon>lamiids</taxon>
        <taxon>Lamiales</taxon>
        <taxon>Orobanchaceae</taxon>
        <taxon>Buchnereae</taxon>
        <taxon>Striga</taxon>
    </lineage>
</organism>
<keyword evidence="2" id="KW-0695">RNA-directed DNA polymerase</keyword>
<evidence type="ECO:0000313" key="2">
    <source>
        <dbReference type="EMBL" id="GER43298.1"/>
    </source>
</evidence>
<name>A0A5A7QE68_STRAF</name>
<proteinExistence type="predicted"/>
<dbReference type="AlphaFoldDB" id="A0A5A7QE68"/>
<gene>
    <name evidence="2" type="ORF">STAS_20138</name>
</gene>
<sequence length="245" mass="26945">MCVVSAVVLIGCVLAWHVSPMKGHVLEWHVLPPLGKSWKSLALPKSQGGLGFMDILLLNKALIAKLIWRVLTKSNLLIPNLKDFKPSSVNREHSLLLWVKDLIDSTGRNWNLHLLQQTFSKDSFGSSYFAKLVAKKWNLMDQAESSKEQHTSPQKCLANILPVSCNLLKKGVNVDNAYSCCGDGPQTLAHLTWDGLNLKPITLRVGGPKCALSANLQSLKQEYNSQHTCFGGCGNLEIYGSSKAP</sequence>
<dbReference type="GO" id="GO:0003964">
    <property type="term" value="F:RNA-directed DNA polymerase activity"/>
    <property type="evidence" value="ECO:0007669"/>
    <property type="project" value="UniProtKB-KW"/>
</dbReference>
<evidence type="ECO:0000313" key="3">
    <source>
        <dbReference type="Proteomes" id="UP000325081"/>
    </source>
</evidence>
<dbReference type="Proteomes" id="UP000325081">
    <property type="component" value="Unassembled WGS sequence"/>
</dbReference>
<keyword evidence="1" id="KW-0732">Signal</keyword>
<keyword evidence="2" id="KW-0548">Nucleotidyltransferase</keyword>
<accession>A0A5A7QE68</accession>
<reference evidence="3" key="1">
    <citation type="journal article" date="2019" name="Curr. Biol.">
        <title>Genome Sequence of Striga asiatica Provides Insight into the Evolution of Plant Parasitism.</title>
        <authorList>
            <person name="Yoshida S."/>
            <person name="Kim S."/>
            <person name="Wafula E.K."/>
            <person name="Tanskanen J."/>
            <person name="Kim Y.M."/>
            <person name="Honaas L."/>
            <person name="Yang Z."/>
            <person name="Spallek T."/>
            <person name="Conn C.E."/>
            <person name="Ichihashi Y."/>
            <person name="Cheong K."/>
            <person name="Cui S."/>
            <person name="Der J.P."/>
            <person name="Gundlach H."/>
            <person name="Jiao Y."/>
            <person name="Hori C."/>
            <person name="Ishida J.K."/>
            <person name="Kasahara H."/>
            <person name="Kiba T."/>
            <person name="Kim M.S."/>
            <person name="Koo N."/>
            <person name="Laohavisit A."/>
            <person name="Lee Y.H."/>
            <person name="Lumba S."/>
            <person name="McCourt P."/>
            <person name="Mortimer J.C."/>
            <person name="Mutuku J.M."/>
            <person name="Nomura T."/>
            <person name="Sasaki-Sekimoto Y."/>
            <person name="Seto Y."/>
            <person name="Wang Y."/>
            <person name="Wakatake T."/>
            <person name="Sakakibara H."/>
            <person name="Demura T."/>
            <person name="Yamaguchi S."/>
            <person name="Yoneyama K."/>
            <person name="Manabe R.I."/>
            <person name="Nelson D.C."/>
            <person name="Schulman A.H."/>
            <person name="Timko M.P."/>
            <person name="dePamphilis C.W."/>
            <person name="Choi D."/>
            <person name="Shirasu K."/>
        </authorList>
    </citation>
    <scope>NUCLEOTIDE SEQUENCE [LARGE SCALE GENOMIC DNA]</scope>
    <source>
        <strain evidence="3">cv. UVA1</strain>
    </source>
</reference>